<dbReference type="CDD" id="cd11614">
    <property type="entry name" value="SAF_CpaB_FlgA_like"/>
    <property type="match status" value="1"/>
</dbReference>
<comment type="caution">
    <text evidence="3">The sequence shown here is derived from an EMBL/GenBank/DDBJ whole genome shotgun (WGS) entry which is preliminary data.</text>
</comment>
<dbReference type="Pfam" id="PF16976">
    <property type="entry name" value="RcpC"/>
    <property type="match status" value="1"/>
</dbReference>
<dbReference type="NCBIfam" id="TIGR03177">
    <property type="entry name" value="pilus_cpaB"/>
    <property type="match status" value="1"/>
</dbReference>
<dbReference type="Pfam" id="PF08666">
    <property type="entry name" value="SAF"/>
    <property type="match status" value="1"/>
</dbReference>
<evidence type="ECO:0000259" key="2">
    <source>
        <dbReference type="SMART" id="SM00858"/>
    </source>
</evidence>
<evidence type="ECO:0000256" key="1">
    <source>
        <dbReference type="SAM" id="SignalP"/>
    </source>
</evidence>
<keyword evidence="1" id="KW-0732">Signal</keyword>
<feature type="domain" description="SAF" evidence="2">
    <location>
        <begin position="46"/>
        <end position="106"/>
    </location>
</feature>
<dbReference type="EMBL" id="JACSQK010000003">
    <property type="protein sequence ID" value="MBD7959935.1"/>
    <property type="molecule type" value="Genomic_DNA"/>
</dbReference>
<proteinExistence type="predicted"/>
<dbReference type="InterPro" id="IPR031571">
    <property type="entry name" value="RcpC_dom"/>
</dbReference>
<reference evidence="3 4" key="1">
    <citation type="submission" date="2020-08" db="EMBL/GenBank/DDBJ databases">
        <title>A Genomic Blueprint of the Chicken Gut Microbiome.</title>
        <authorList>
            <person name="Gilroy R."/>
            <person name="Ravi A."/>
            <person name="Getino M."/>
            <person name="Pursley I."/>
            <person name="Horton D.L."/>
            <person name="Alikhan N.-F."/>
            <person name="Baker D."/>
            <person name="Gharbi K."/>
            <person name="Hall N."/>
            <person name="Watson M."/>
            <person name="Adriaenssens E.M."/>
            <person name="Foster-Nyarko E."/>
            <person name="Jarju S."/>
            <person name="Secka A."/>
            <person name="Antonio M."/>
            <person name="Oren A."/>
            <person name="Chaudhuri R."/>
            <person name="La Ragione R.M."/>
            <person name="Hildebrand F."/>
            <person name="Pallen M.J."/>
        </authorList>
    </citation>
    <scope>NUCLEOTIDE SEQUENCE [LARGE SCALE GENOMIC DNA]</scope>
    <source>
        <strain evidence="3 4">Sa2CVA6</strain>
    </source>
</reference>
<organism evidence="3 4">
    <name type="scientific">Comamonas avium</name>
    <dbReference type="NCBI Taxonomy" id="2762231"/>
    <lineage>
        <taxon>Bacteria</taxon>
        <taxon>Pseudomonadati</taxon>
        <taxon>Pseudomonadota</taxon>
        <taxon>Betaproteobacteria</taxon>
        <taxon>Burkholderiales</taxon>
        <taxon>Comamonadaceae</taxon>
        <taxon>Comamonas</taxon>
    </lineage>
</organism>
<dbReference type="InterPro" id="IPR017592">
    <property type="entry name" value="Pilus_assmbl_Flp-typ_CpaB"/>
</dbReference>
<gene>
    <name evidence="3" type="primary">cpaB</name>
    <name evidence="3" type="ORF">H9646_05540</name>
</gene>
<sequence>MSRLTKFAAIALLLAGALLAVMALLNTQQSSQSEALPAPQAALPQVAVVVTARDVPAGQVLTAADVSVQNMAQMPANGFGNASMVVGRSTSVELAQGTPVAAHSLLDGLAGMLMVGERAVSIKVDEASAVGHKLQPGDWVDVFAVFRRDSQEVDTTQARMLLPRKKVLAYGAQLQTLPLGDGKKKEEAKSADRQNPPVARTAVIAVPVEEVNRLLLAEQQGQVLLALRSPLDQHEPSSDKLKHIAGLGVVAPLHQDVSKESAALDASLTALTMADLAKDTAAKATLSVKQAQPASVRRTHVRAAPGGANVEVIKGVRKETLKY</sequence>
<dbReference type="InterPro" id="IPR013974">
    <property type="entry name" value="SAF"/>
</dbReference>
<keyword evidence="4" id="KW-1185">Reference proteome</keyword>
<dbReference type="Proteomes" id="UP000634919">
    <property type="component" value="Unassembled WGS sequence"/>
</dbReference>
<protein>
    <submittedName>
        <fullName evidence="3">Flp pilus assembly protein CpaB</fullName>
    </submittedName>
</protein>
<evidence type="ECO:0000313" key="3">
    <source>
        <dbReference type="EMBL" id="MBD7959935.1"/>
    </source>
</evidence>
<accession>A0ABR8S8X9</accession>
<evidence type="ECO:0000313" key="4">
    <source>
        <dbReference type="Proteomes" id="UP000634919"/>
    </source>
</evidence>
<feature type="signal peptide" evidence="1">
    <location>
        <begin position="1"/>
        <end position="23"/>
    </location>
</feature>
<name>A0ABR8S8X9_9BURK</name>
<dbReference type="SMART" id="SM00858">
    <property type="entry name" value="SAF"/>
    <property type="match status" value="1"/>
</dbReference>
<dbReference type="Gene3D" id="3.90.1210.10">
    <property type="entry name" value="Antifreeze-like/N-acetylneuraminic acid synthase C-terminal domain"/>
    <property type="match status" value="1"/>
</dbReference>
<feature type="chain" id="PRO_5046855918" evidence="1">
    <location>
        <begin position="24"/>
        <end position="323"/>
    </location>
</feature>
<dbReference type="RefSeq" id="WP_191722359.1">
    <property type="nucleotide sequence ID" value="NZ_JACSQK010000003.1"/>
</dbReference>